<dbReference type="CDD" id="cd23507">
    <property type="entry name" value="hydrophobin_I"/>
    <property type="match status" value="1"/>
</dbReference>
<evidence type="ECO:0000256" key="6">
    <source>
        <dbReference type="ARBA" id="ARBA00023157"/>
    </source>
</evidence>
<dbReference type="GO" id="GO:0005199">
    <property type="term" value="F:structural constituent of cell wall"/>
    <property type="evidence" value="ECO:0007669"/>
    <property type="project" value="InterPro"/>
</dbReference>
<keyword evidence="3 7" id="KW-0134">Cell wall</keyword>
<comment type="similarity">
    <text evidence="2 7">Belongs to the fungal hydrophobin family.</text>
</comment>
<evidence type="ECO:0000256" key="1">
    <source>
        <dbReference type="ARBA" id="ARBA00004191"/>
    </source>
</evidence>
<dbReference type="InterPro" id="IPR019778">
    <property type="entry name" value="Class_I_Hydrophobin_CS"/>
</dbReference>
<sequence length="112" mass="11161">MISRVLVAALVALPALVSATPAPGKPKASSQCDVGEIHCCNTQQTPDHTSAAASGLLGVPINLGAFLGFDCTPISVLGVGGNNCAAQPVCCTGNQFTGLINALDCSPVNVNL</sequence>
<evidence type="ECO:0000256" key="2">
    <source>
        <dbReference type="ARBA" id="ARBA00010446"/>
    </source>
</evidence>
<feature type="chain" id="PRO_5034398948" description="Hydrophobin" evidence="7">
    <location>
        <begin position="20"/>
        <end position="112"/>
    </location>
</feature>
<accession>A0A8H7F669</accession>
<gene>
    <name evidence="8" type="ORF">Agabi119p4_2829</name>
</gene>
<keyword evidence="6 7" id="KW-1015">Disulfide bond</keyword>
<dbReference type="InterPro" id="IPR001338">
    <property type="entry name" value="Class_I_Hydrophobin"/>
</dbReference>
<dbReference type="AlphaFoldDB" id="A0A8H7F669"/>
<name>A0A8H7F669_AGABI</name>
<comment type="subcellular location">
    <subcellularLocation>
        <location evidence="1 7">Secreted</location>
        <location evidence="1 7">Cell wall</location>
    </subcellularLocation>
</comment>
<dbReference type="PROSITE" id="PS00956">
    <property type="entry name" value="HYDROPHOBIN"/>
    <property type="match status" value="1"/>
</dbReference>
<keyword evidence="5 7" id="KW-0732">Signal</keyword>
<reference evidence="8 9" key="1">
    <citation type="journal article" name="Sci. Rep.">
        <title>Telomere-to-telomere assembled and centromere annotated genomes of the two main subspecies of the button mushroom Agaricus bisporus reveal especially polymorphic chromosome ends.</title>
        <authorList>
            <person name="Sonnenberg A.S.M."/>
            <person name="Sedaghat-Telgerd N."/>
            <person name="Lavrijssen B."/>
            <person name="Ohm R.A."/>
            <person name="Hendrickx P.M."/>
            <person name="Scholtmeijer K."/>
            <person name="Baars J.J.P."/>
            <person name="van Peer A."/>
        </authorList>
    </citation>
    <scope>NUCLEOTIDE SEQUENCE [LARGE SCALE GENOMIC DNA]</scope>
    <source>
        <strain evidence="8 9">H119_p4</strain>
    </source>
</reference>
<dbReference type="Pfam" id="PF01185">
    <property type="entry name" value="Hydrophobin"/>
    <property type="match status" value="1"/>
</dbReference>
<proteinExistence type="inferred from homology"/>
<comment type="caution">
    <text evidence="8">The sequence shown here is derived from an EMBL/GenBank/DDBJ whole genome shotgun (WGS) entry which is preliminary data.</text>
</comment>
<evidence type="ECO:0000256" key="5">
    <source>
        <dbReference type="ARBA" id="ARBA00022729"/>
    </source>
</evidence>
<keyword evidence="4 7" id="KW-0964">Secreted</keyword>
<evidence type="ECO:0000313" key="9">
    <source>
        <dbReference type="Proteomes" id="UP000629468"/>
    </source>
</evidence>
<dbReference type="SMART" id="SM00075">
    <property type="entry name" value="HYDRO"/>
    <property type="match status" value="1"/>
</dbReference>
<feature type="signal peptide" evidence="7">
    <location>
        <begin position="1"/>
        <end position="19"/>
    </location>
</feature>
<dbReference type="Proteomes" id="UP000629468">
    <property type="component" value="Unassembled WGS sequence"/>
</dbReference>
<evidence type="ECO:0000256" key="4">
    <source>
        <dbReference type="ARBA" id="ARBA00022525"/>
    </source>
</evidence>
<organism evidence="8 9">
    <name type="scientific">Agaricus bisporus var. burnettii</name>
    <dbReference type="NCBI Taxonomy" id="192524"/>
    <lineage>
        <taxon>Eukaryota</taxon>
        <taxon>Fungi</taxon>
        <taxon>Dikarya</taxon>
        <taxon>Basidiomycota</taxon>
        <taxon>Agaricomycotina</taxon>
        <taxon>Agaricomycetes</taxon>
        <taxon>Agaricomycetidae</taxon>
        <taxon>Agaricales</taxon>
        <taxon>Agaricineae</taxon>
        <taxon>Agaricaceae</taxon>
        <taxon>Agaricus</taxon>
    </lineage>
</organism>
<dbReference type="EMBL" id="JABXXO010000004">
    <property type="protein sequence ID" value="KAF7778484.1"/>
    <property type="molecule type" value="Genomic_DNA"/>
</dbReference>
<evidence type="ECO:0000256" key="7">
    <source>
        <dbReference type="RuleBase" id="RU365009"/>
    </source>
</evidence>
<evidence type="ECO:0000256" key="3">
    <source>
        <dbReference type="ARBA" id="ARBA00022512"/>
    </source>
</evidence>
<evidence type="ECO:0000313" key="8">
    <source>
        <dbReference type="EMBL" id="KAF7778484.1"/>
    </source>
</evidence>
<dbReference type="GO" id="GO:0009277">
    <property type="term" value="C:fungal-type cell wall"/>
    <property type="evidence" value="ECO:0007669"/>
    <property type="project" value="InterPro"/>
</dbReference>
<protein>
    <recommendedName>
        <fullName evidence="7">Hydrophobin</fullName>
    </recommendedName>
</protein>